<reference evidence="3" key="1">
    <citation type="submission" date="2016-10" db="EMBL/GenBank/DDBJ databases">
        <authorList>
            <person name="Varghese N."/>
            <person name="Submissions S."/>
        </authorList>
    </citation>
    <scope>NUCLEOTIDE SEQUENCE [LARGE SCALE GENOMIC DNA]</scope>
    <source>
        <strain evidence="3">DSM 19110</strain>
    </source>
</reference>
<feature type="transmembrane region" description="Helical" evidence="1">
    <location>
        <begin position="56"/>
        <end position="80"/>
    </location>
</feature>
<feature type="transmembrane region" description="Helical" evidence="1">
    <location>
        <begin position="6"/>
        <end position="35"/>
    </location>
</feature>
<organism evidence="2 3">
    <name type="scientific">Pedobacter steynii</name>
    <dbReference type="NCBI Taxonomy" id="430522"/>
    <lineage>
        <taxon>Bacteria</taxon>
        <taxon>Pseudomonadati</taxon>
        <taxon>Bacteroidota</taxon>
        <taxon>Sphingobacteriia</taxon>
        <taxon>Sphingobacteriales</taxon>
        <taxon>Sphingobacteriaceae</taxon>
        <taxon>Pedobacter</taxon>
    </lineage>
</organism>
<sequence length="158" mass="17456">MNALLILQICLILHLSGLILMVGHTAVDFIIFNNFSKKFEFEKEKSLALLEIMSKLSVLLIAGGILLIASGTGLFLVTQGAFGEQIWFQVKMGLIVALILNGSFFGGRQQSKLKNLIRAGGPDLKSKVRAVNLKIKLFYTLQVTIFLTIIILAVFKFN</sequence>
<keyword evidence="1" id="KW-1133">Transmembrane helix</keyword>
<keyword evidence="3" id="KW-1185">Reference proteome</keyword>
<evidence type="ECO:0000256" key="1">
    <source>
        <dbReference type="SAM" id="Phobius"/>
    </source>
</evidence>
<proteinExistence type="predicted"/>
<feature type="transmembrane region" description="Helical" evidence="1">
    <location>
        <begin position="86"/>
        <end position="106"/>
    </location>
</feature>
<name>A0A1G9JQZ1_9SPHI</name>
<dbReference type="EMBL" id="FNGY01000001">
    <property type="protein sequence ID" value="SDL39554.1"/>
    <property type="molecule type" value="Genomic_DNA"/>
</dbReference>
<gene>
    <name evidence="2" type="ORF">SAMN05421820_101337</name>
</gene>
<dbReference type="Proteomes" id="UP000183200">
    <property type="component" value="Unassembled WGS sequence"/>
</dbReference>
<keyword evidence="1" id="KW-0812">Transmembrane</keyword>
<feature type="transmembrane region" description="Helical" evidence="1">
    <location>
        <begin position="137"/>
        <end position="155"/>
    </location>
</feature>
<dbReference type="RefSeq" id="WP_074604337.1">
    <property type="nucleotide sequence ID" value="NZ_FNGY01000001.1"/>
</dbReference>
<keyword evidence="1" id="KW-0472">Membrane</keyword>
<dbReference type="OrthoDB" id="671232at2"/>
<accession>A0A1G9JQZ1</accession>
<evidence type="ECO:0000313" key="3">
    <source>
        <dbReference type="Proteomes" id="UP000183200"/>
    </source>
</evidence>
<protein>
    <submittedName>
        <fullName evidence="2">Predicted membrane protein</fullName>
    </submittedName>
</protein>
<dbReference type="AlphaFoldDB" id="A0A1G9JQZ1"/>
<evidence type="ECO:0000313" key="2">
    <source>
        <dbReference type="EMBL" id="SDL39554.1"/>
    </source>
</evidence>